<dbReference type="GO" id="GO:0015421">
    <property type="term" value="F:ABC-type oligopeptide transporter activity"/>
    <property type="evidence" value="ECO:0007669"/>
    <property type="project" value="TreeGrafter"/>
</dbReference>
<keyword evidence="3" id="KW-1003">Cell membrane</keyword>
<evidence type="ECO:0000256" key="6">
    <source>
        <dbReference type="ARBA" id="ARBA00022840"/>
    </source>
</evidence>
<dbReference type="Gene3D" id="1.20.1560.10">
    <property type="entry name" value="ABC transporter type 1, transmembrane domain"/>
    <property type="match status" value="1"/>
</dbReference>
<reference evidence="12 13" key="1">
    <citation type="submission" date="2019-09" db="EMBL/GenBank/DDBJ databases">
        <title>Sulfurimonas gotlandica sp. nov., a chemoautotrophic and psychrotolerant epsilonproteobacterium isolated from a pelagic redoxcline, and an emended description of the genus Sulfurimonas.</title>
        <authorList>
            <person name="Wang S."/>
            <person name="Jiang L."/>
            <person name="Shao S."/>
        </authorList>
    </citation>
    <scope>NUCLEOTIDE SEQUENCE [LARGE SCALE GENOMIC DNA]</scope>
    <source>
        <strain evidence="12 13">GYSZ_1</strain>
    </source>
</reference>
<evidence type="ECO:0000256" key="3">
    <source>
        <dbReference type="ARBA" id="ARBA00022475"/>
    </source>
</evidence>
<proteinExistence type="predicted"/>
<dbReference type="InterPro" id="IPR027417">
    <property type="entry name" value="P-loop_NTPase"/>
</dbReference>
<evidence type="ECO:0000256" key="4">
    <source>
        <dbReference type="ARBA" id="ARBA00022692"/>
    </source>
</evidence>
<evidence type="ECO:0000256" key="8">
    <source>
        <dbReference type="ARBA" id="ARBA00023136"/>
    </source>
</evidence>
<dbReference type="RefSeq" id="WP_152308260.1">
    <property type="nucleotide sequence ID" value="NZ_CP043617.1"/>
</dbReference>
<comment type="subcellular location">
    <subcellularLocation>
        <location evidence="1">Cell membrane</location>
        <topology evidence="1">Multi-pass membrane protein</topology>
    </subcellularLocation>
</comment>
<dbReference type="GO" id="GO:0016887">
    <property type="term" value="F:ATP hydrolysis activity"/>
    <property type="evidence" value="ECO:0007669"/>
    <property type="project" value="InterPro"/>
</dbReference>
<feature type="transmembrane region" description="Helical" evidence="9">
    <location>
        <begin position="157"/>
        <end position="174"/>
    </location>
</feature>
<accession>A0A5P8P3K3</accession>
<evidence type="ECO:0000313" key="13">
    <source>
        <dbReference type="Proteomes" id="UP000326944"/>
    </source>
</evidence>
<keyword evidence="7 9" id="KW-1133">Transmembrane helix</keyword>
<dbReference type="OrthoDB" id="9760168at2"/>
<dbReference type="Pfam" id="PF00664">
    <property type="entry name" value="ABC_membrane"/>
    <property type="match status" value="1"/>
</dbReference>
<keyword evidence="4 9" id="KW-0812">Transmembrane</keyword>
<evidence type="ECO:0000256" key="1">
    <source>
        <dbReference type="ARBA" id="ARBA00004651"/>
    </source>
</evidence>
<dbReference type="PANTHER" id="PTHR43394:SF1">
    <property type="entry name" value="ATP-BINDING CASSETTE SUB-FAMILY B MEMBER 10, MITOCHONDRIAL"/>
    <property type="match status" value="1"/>
</dbReference>
<evidence type="ECO:0000259" key="11">
    <source>
        <dbReference type="PROSITE" id="PS50929"/>
    </source>
</evidence>
<feature type="domain" description="ABC transporter" evidence="10">
    <location>
        <begin position="352"/>
        <end position="586"/>
    </location>
</feature>
<evidence type="ECO:0000313" key="12">
    <source>
        <dbReference type="EMBL" id="QFR50312.1"/>
    </source>
</evidence>
<dbReference type="PROSITE" id="PS00211">
    <property type="entry name" value="ABC_TRANSPORTER_1"/>
    <property type="match status" value="1"/>
</dbReference>
<feature type="domain" description="ABC transmembrane type-1" evidence="11">
    <location>
        <begin position="27"/>
        <end position="321"/>
    </location>
</feature>
<name>A0A5P8P3K3_9BACT</name>
<feature type="transmembrane region" description="Helical" evidence="9">
    <location>
        <begin position="282"/>
        <end position="306"/>
    </location>
</feature>
<keyword evidence="13" id="KW-1185">Reference proteome</keyword>
<evidence type="ECO:0000256" key="9">
    <source>
        <dbReference type="SAM" id="Phobius"/>
    </source>
</evidence>
<dbReference type="InterPro" id="IPR003439">
    <property type="entry name" value="ABC_transporter-like_ATP-bd"/>
</dbReference>
<keyword evidence="2" id="KW-0813">Transport</keyword>
<dbReference type="InterPro" id="IPR017871">
    <property type="entry name" value="ABC_transporter-like_CS"/>
</dbReference>
<keyword evidence="6 12" id="KW-0067">ATP-binding</keyword>
<dbReference type="CDD" id="cd07346">
    <property type="entry name" value="ABC_6TM_exporters"/>
    <property type="match status" value="1"/>
</dbReference>
<dbReference type="GO" id="GO:0005524">
    <property type="term" value="F:ATP binding"/>
    <property type="evidence" value="ECO:0007669"/>
    <property type="project" value="UniProtKB-KW"/>
</dbReference>
<dbReference type="KEGG" id="sulg:FJR48_11485"/>
<dbReference type="Pfam" id="PF00005">
    <property type="entry name" value="ABC_tran"/>
    <property type="match status" value="1"/>
</dbReference>
<dbReference type="Proteomes" id="UP000326944">
    <property type="component" value="Chromosome"/>
</dbReference>
<dbReference type="InterPro" id="IPR036640">
    <property type="entry name" value="ABC1_TM_sf"/>
</dbReference>
<organism evidence="12 13">
    <name type="scientific">Sulfurimonas lithotrophica</name>
    <dbReference type="NCBI Taxonomy" id="2590022"/>
    <lineage>
        <taxon>Bacteria</taxon>
        <taxon>Pseudomonadati</taxon>
        <taxon>Campylobacterota</taxon>
        <taxon>Epsilonproteobacteria</taxon>
        <taxon>Campylobacterales</taxon>
        <taxon>Sulfurimonadaceae</taxon>
        <taxon>Sulfurimonas</taxon>
    </lineage>
</organism>
<dbReference type="AlphaFoldDB" id="A0A5P8P3K3"/>
<dbReference type="SUPFAM" id="SSF90123">
    <property type="entry name" value="ABC transporter transmembrane region"/>
    <property type="match status" value="1"/>
</dbReference>
<sequence length="589" mass="66253">MKNKPISLKSIFQLILNDKKTLIYGQILTILAILVSVPIPLMLPMLIDEVLLEKPAHFVNFIDYFFTGANPFIYIAIVTLAVIFLRFIYYFFTVLITKIFTQIAKYVTFKIRERLLEHLKISSMNEYETLGSGAITANLVTDVNTLDSFIMNVASKLVSSILMLLAVGAVMIVIDPIMGVLILIIQPVIMLLSKNMSKKVGVLKKKENSAIENFQDNIGETLELYGQIKASNKENYFFSEAIKHADEVQKSSNEFGFKNIAYERMSYTIFLTMYEVLRASGLLLVAYSDLSIGMMFAMFGYIWFIMTPVQDILGMQYSYSAAMAALDRLNKILTLKTEKSSTTQLDGEGVEITLKDLNFSYIQNKPTLQNISMDIPYGSKIALIGASGSGKTTLAQIISGFYERDSGKLSYNGINIDELDKHSLRSKIFLILQMPILFNETLRFNITMGDESISDEQIYKALEIAQLSQMLENMDKGLETIVGRHGIRLSGGQRQRLSIARMIIANPDVVIFDESTSALDVHTEVKLYATLEPILKNKTVITIAHRLSTVKGADMIYVLDEGKIVQAGTHNELEAEEGHYMEFIKKQLL</sequence>
<evidence type="ECO:0000256" key="5">
    <source>
        <dbReference type="ARBA" id="ARBA00022741"/>
    </source>
</evidence>
<feature type="transmembrane region" description="Helical" evidence="9">
    <location>
        <begin position="21"/>
        <end position="43"/>
    </location>
</feature>
<dbReference type="PROSITE" id="PS50929">
    <property type="entry name" value="ABC_TM1F"/>
    <property type="match status" value="1"/>
</dbReference>
<dbReference type="EMBL" id="CP043617">
    <property type="protein sequence ID" value="QFR50312.1"/>
    <property type="molecule type" value="Genomic_DNA"/>
</dbReference>
<dbReference type="SMART" id="SM00382">
    <property type="entry name" value="AAA"/>
    <property type="match status" value="1"/>
</dbReference>
<protein>
    <submittedName>
        <fullName evidence="12">ABC transporter ATP-binding protein</fullName>
    </submittedName>
</protein>
<dbReference type="InterPro" id="IPR003593">
    <property type="entry name" value="AAA+_ATPase"/>
</dbReference>
<dbReference type="GO" id="GO:0005886">
    <property type="term" value="C:plasma membrane"/>
    <property type="evidence" value="ECO:0007669"/>
    <property type="project" value="UniProtKB-SubCell"/>
</dbReference>
<dbReference type="SUPFAM" id="SSF52540">
    <property type="entry name" value="P-loop containing nucleoside triphosphate hydrolases"/>
    <property type="match status" value="1"/>
</dbReference>
<evidence type="ECO:0000259" key="10">
    <source>
        <dbReference type="PROSITE" id="PS50893"/>
    </source>
</evidence>
<dbReference type="FunFam" id="3.40.50.300:FF:000854">
    <property type="entry name" value="Multidrug ABC transporter ATP-binding protein"/>
    <property type="match status" value="1"/>
</dbReference>
<keyword evidence="5" id="KW-0547">Nucleotide-binding</keyword>
<dbReference type="InterPro" id="IPR039421">
    <property type="entry name" value="Type_1_exporter"/>
</dbReference>
<gene>
    <name evidence="12" type="ORF">FJR48_11485</name>
</gene>
<dbReference type="PANTHER" id="PTHR43394">
    <property type="entry name" value="ATP-DEPENDENT PERMEASE MDL1, MITOCHONDRIAL"/>
    <property type="match status" value="1"/>
</dbReference>
<evidence type="ECO:0000256" key="2">
    <source>
        <dbReference type="ARBA" id="ARBA00022448"/>
    </source>
</evidence>
<dbReference type="InterPro" id="IPR011527">
    <property type="entry name" value="ABC1_TM_dom"/>
</dbReference>
<dbReference type="Gene3D" id="3.40.50.300">
    <property type="entry name" value="P-loop containing nucleotide triphosphate hydrolases"/>
    <property type="match status" value="1"/>
</dbReference>
<evidence type="ECO:0000256" key="7">
    <source>
        <dbReference type="ARBA" id="ARBA00022989"/>
    </source>
</evidence>
<keyword evidence="8 9" id="KW-0472">Membrane</keyword>
<feature type="transmembrane region" description="Helical" evidence="9">
    <location>
        <begin position="72"/>
        <end position="92"/>
    </location>
</feature>
<dbReference type="PROSITE" id="PS50893">
    <property type="entry name" value="ABC_TRANSPORTER_2"/>
    <property type="match status" value="1"/>
</dbReference>